<feature type="transmembrane region" description="Helical" evidence="4">
    <location>
        <begin position="790"/>
        <end position="811"/>
    </location>
</feature>
<evidence type="ECO:0000256" key="1">
    <source>
        <dbReference type="ARBA" id="ARBA00000085"/>
    </source>
</evidence>
<feature type="domain" description="Histidine kinase" evidence="5">
    <location>
        <begin position="863"/>
        <end position="1099"/>
    </location>
</feature>
<keyword evidence="6" id="KW-0547">Nucleotide-binding</keyword>
<dbReference type="InterPro" id="IPR013783">
    <property type="entry name" value="Ig-like_fold"/>
</dbReference>
<dbReference type="EC" id="2.7.13.3" evidence="2"/>
<dbReference type="SUPFAM" id="SSF63829">
    <property type="entry name" value="Calcium-dependent phosphotriesterase"/>
    <property type="match status" value="2"/>
</dbReference>
<dbReference type="Gene3D" id="1.10.287.130">
    <property type="match status" value="1"/>
</dbReference>
<dbReference type="Proteomes" id="UP001474120">
    <property type="component" value="Unassembled WGS sequence"/>
</dbReference>
<dbReference type="InterPro" id="IPR005467">
    <property type="entry name" value="His_kinase_dom"/>
</dbReference>
<dbReference type="InterPro" id="IPR015943">
    <property type="entry name" value="WD40/YVTN_repeat-like_dom_sf"/>
</dbReference>
<dbReference type="InterPro" id="IPR004358">
    <property type="entry name" value="Sig_transdc_His_kin-like_C"/>
</dbReference>
<reference evidence="6 7" key="1">
    <citation type="submission" date="2024-04" db="EMBL/GenBank/DDBJ databases">
        <title>whole genome sequencing of Lutimonas vermicola strain IMCC1616.</title>
        <authorList>
            <person name="Bae S.S."/>
        </authorList>
    </citation>
    <scope>NUCLEOTIDE SEQUENCE [LARGE SCALE GENOMIC DNA]</scope>
    <source>
        <strain evidence="6 7">IMCC1616</strain>
    </source>
</reference>
<comment type="caution">
    <text evidence="6">The sequence shown here is derived from an EMBL/GenBank/DDBJ whole genome shotgun (WGS) entry which is preliminary data.</text>
</comment>
<accession>A0ABU9L1P4</accession>
<dbReference type="SUPFAM" id="SSF47384">
    <property type="entry name" value="Homodimeric domain of signal transducing histidine kinase"/>
    <property type="match status" value="1"/>
</dbReference>
<dbReference type="Pfam" id="PF07494">
    <property type="entry name" value="Reg_prop"/>
    <property type="match status" value="2"/>
</dbReference>
<organism evidence="6 7">
    <name type="scientific">Lutimonas vermicola</name>
    <dbReference type="NCBI Taxonomy" id="414288"/>
    <lineage>
        <taxon>Bacteria</taxon>
        <taxon>Pseudomonadati</taxon>
        <taxon>Bacteroidota</taxon>
        <taxon>Flavobacteriia</taxon>
        <taxon>Flavobacteriales</taxon>
        <taxon>Flavobacteriaceae</taxon>
        <taxon>Lutimonas</taxon>
    </lineage>
</organism>
<keyword evidence="7" id="KW-1185">Reference proteome</keyword>
<dbReference type="EMBL" id="JBCDNA010000002">
    <property type="protein sequence ID" value="MEL4456364.1"/>
    <property type="molecule type" value="Genomic_DNA"/>
</dbReference>
<dbReference type="SMART" id="SM00387">
    <property type="entry name" value="HATPase_c"/>
    <property type="match status" value="1"/>
</dbReference>
<evidence type="ECO:0000313" key="6">
    <source>
        <dbReference type="EMBL" id="MEL4456364.1"/>
    </source>
</evidence>
<evidence type="ECO:0000313" key="7">
    <source>
        <dbReference type="Proteomes" id="UP001474120"/>
    </source>
</evidence>
<dbReference type="PRINTS" id="PR00344">
    <property type="entry name" value="BCTRLSENSOR"/>
</dbReference>
<sequence>MALFLMSQFILVQAQGVNALFRNITSAEGLPSTSVTGVTQDSFGLIWIGTWDGVYRFDGISFKKMLYEGRYVIADDKGGVWASQEAGQLAYFDSNKDSWKEYKGLDTERYGQISIDPDGNVFANSSKGFLKFNEELDDFVLDEGQNGNPVFGNSIGDNGRSHFLSYDTSRRKAVLGLRDGKGKFSYEDFPVDQNDAEKRAFDRSFPIIAIPYLEKGTLIVNADGYALRENDQADWTFHKPDVAEALTEMTLSGNIFKDGCLWSSQIDKLVKIKIESGETTVFKSNATNRNSILPGSGRFTGNVIFIDRQGVIWIPRFAHGISRLNLYESDFGLLKDEEGFPIRDVMSAFELEDGSFWIGERTTDRKGLIHFAPDGKSILQRIGSNDNYNIKGKSQSNKLSHPFVFSLLSSSDGSLWAGTGSPGAENGGLNRIRPGSDLITIFKNDPEDISSLPNNWIWDLFEDRNGRIWIRSRGELSFIEPKTEKITRFTPKGISGNLRPLQLDPDGNLVVSWSAGDDRSFGIIDADILKIDTVKINFPDKINFWNAGPHYDDLGRVWFASNTGFGYTDTNYEKVLEWFDFKEINFPASEIIAMNSDLDGNLWFGTDNGIVKFEPEIAKMIQFGFERGIQGNLFHSGLDYRGPSGRIYFGGTSGINVFDPANMTMNPHPPEMVFTDIRLDGTSLSVLLDSISRKPVIVMKEFSVGPDIGTISLDFAAIHFGGTKSNYYEYKLEGFDKTWKKGGFTGSATYTNLPAGDYNFKIRGSNLDGVWSDDSKAIMIRVLPPWYQTWWAYFVYLLLLIIIGWQTHLYMKKRTIRKEREIARERELEQAKEIEAAYTELKTTQAQLIQSEKMASLGELTAGIAHEIKNPLNFVNNFAEVSNELIDEMREEIENQNFEEVNEIASDIKQNLEKINHHGKRADAIVKGMLQHSRSSDGKKEPTDINALADEYLRLAYHGIRAKDKSFNATLKTDFDDSIGKVNIAAQDIGRVILNLITNAFYAVDEKKKSGAENYEPTVTVSSKKEAEKIEIQVADNGNGIPQNILDKIFQPFFTTKPTGQGTGLGLSLSYDIVKAHGGELKVETKEGKGTIFSINFTV</sequence>
<evidence type="ECO:0000259" key="5">
    <source>
        <dbReference type="PROSITE" id="PS50109"/>
    </source>
</evidence>
<keyword evidence="4" id="KW-0472">Membrane</keyword>
<dbReference type="InterPro" id="IPR003661">
    <property type="entry name" value="HisK_dim/P_dom"/>
</dbReference>
<evidence type="ECO:0000256" key="2">
    <source>
        <dbReference type="ARBA" id="ARBA00012438"/>
    </source>
</evidence>
<dbReference type="InterPro" id="IPR036890">
    <property type="entry name" value="HATPase_C_sf"/>
</dbReference>
<gene>
    <name evidence="6" type="ORF">AABB81_10685</name>
</gene>
<keyword evidence="3" id="KW-0597">Phosphoprotein</keyword>
<dbReference type="InterPro" id="IPR036097">
    <property type="entry name" value="HisK_dim/P_sf"/>
</dbReference>
<dbReference type="SUPFAM" id="SSF55874">
    <property type="entry name" value="ATPase domain of HSP90 chaperone/DNA topoisomerase II/histidine kinase"/>
    <property type="match status" value="1"/>
</dbReference>
<dbReference type="PROSITE" id="PS50109">
    <property type="entry name" value="HIS_KIN"/>
    <property type="match status" value="1"/>
</dbReference>
<dbReference type="Pfam" id="PF02518">
    <property type="entry name" value="HATPase_c"/>
    <property type="match status" value="1"/>
</dbReference>
<proteinExistence type="predicted"/>
<dbReference type="Gene3D" id="3.30.565.10">
    <property type="entry name" value="Histidine kinase-like ATPase, C-terminal domain"/>
    <property type="match status" value="1"/>
</dbReference>
<keyword evidence="6" id="KW-0067">ATP-binding</keyword>
<dbReference type="Gene3D" id="2.130.10.10">
    <property type="entry name" value="YVTN repeat-like/Quinoprotein amine dehydrogenase"/>
    <property type="match status" value="3"/>
</dbReference>
<dbReference type="PANTHER" id="PTHR43547:SF2">
    <property type="entry name" value="HYBRID SIGNAL TRANSDUCTION HISTIDINE KINASE C"/>
    <property type="match status" value="1"/>
</dbReference>
<protein>
    <recommendedName>
        <fullName evidence="2">histidine kinase</fullName>
        <ecNumber evidence="2">2.7.13.3</ecNumber>
    </recommendedName>
</protein>
<evidence type="ECO:0000256" key="4">
    <source>
        <dbReference type="SAM" id="Phobius"/>
    </source>
</evidence>
<dbReference type="GO" id="GO:0005524">
    <property type="term" value="F:ATP binding"/>
    <property type="evidence" value="ECO:0007669"/>
    <property type="project" value="UniProtKB-KW"/>
</dbReference>
<dbReference type="SMART" id="SM00388">
    <property type="entry name" value="HisKA"/>
    <property type="match status" value="1"/>
</dbReference>
<comment type="catalytic activity">
    <reaction evidence="1">
        <text>ATP + protein L-histidine = ADP + protein N-phospho-L-histidine.</text>
        <dbReference type="EC" id="2.7.13.3"/>
    </reaction>
</comment>
<keyword evidence="4" id="KW-0812">Transmembrane</keyword>
<dbReference type="Pfam" id="PF07495">
    <property type="entry name" value="Y_Y_Y"/>
    <property type="match status" value="1"/>
</dbReference>
<dbReference type="InterPro" id="IPR003594">
    <property type="entry name" value="HATPase_dom"/>
</dbReference>
<dbReference type="InterPro" id="IPR011123">
    <property type="entry name" value="Y_Y_Y"/>
</dbReference>
<dbReference type="Pfam" id="PF00512">
    <property type="entry name" value="HisKA"/>
    <property type="match status" value="1"/>
</dbReference>
<dbReference type="PANTHER" id="PTHR43547">
    <property type="entry name" value="TWO-COMPONENT HISTIDINE KINASE"/>
    <property type="match status" value="1"/>
</dbReference>
<evidence type="ECO:0000256" key="3">
    <source>
        <dbReference type="ARBA" id="ARBA00022553"/>
    </source>
</evidence>
<dbReference type="CDD" id="cd00082">
    <property type="entry name" value="HisKA"/>
    <property type="match status" value="1"/>
</dbReference>
<dbReference type="Gene3D" id="2.60.40.10">
    <property type="entry name" value="Immunoglobulins"/>
    <property type="match status" value="1"/>
</dbReference>
<name>A0ABU9L1P4_9FLAO</name>
<dbReference type="RefSeq" id="WP_342160487.1">
    <property type="nucleotide sequence ID" value="NZ_JBCDNA010000002.1"/>
</dbReference>
<dbReference type="InterPro" id="IPR011110">
    <property type="entry name" value="Reg_prop"/>
</dbReference>
<keyword evidence="4" id="KW-1133">Transmembrane helix</keyword>